<feature type="region of interest" description="Disordered" evidence="16">
    <location>
        <begin position="153"/>
        <end position="175"/>
    </location>
</feature>
<gene>
    <name evidence="18" type="primary">UIMC1</name>
</gene>
<dbReference type="Ensembl" id="ENSVURT00010002118.1">
    <property type="protein sequence ID" value="ENSVURP00010001849.1"/>
    <property type="gene ID" value="ENSVURG00010001551.1"/>
</dbReference>
<protein>
    <recommendedName>
        <fullName evidence="3">BRCA1-A complex subunit RAP80</fullName>
    </recommendedName>
    <alternativeName>
        <fullName evidence="13">Receptor-associated protein 80</fullName>
    </alternativeName>
    <alternativeName>
        <fullName evidence="12">Ubiquitin interaction motif-containing protein 1</fullName>
    </alternativeName>
</protein>
<feature type="coiled-coil region" evidence="15">
    <location>
        <begin position="82"/>
        <end position="109"/>
    </location>
</feature>
<dbReference type="Pfam" id="PF18282">
    <property type="entry name" value="RAP80_UIM"/>
    <property type="match status" value="1"/>
</dbReference>
<evidence type="ECO:0000256" key="2">
    <source>
        <dbReference type="ARBA" id="ARBA00006465"/>
    </source>
</evidence>
<dbReference type="STRING" id="29139.ENSVURP00010001849"/>
<dbReference type="GO" id="GO:0070531">
    <property type="term" value="C:BRCA1-A complex"/>
    <property type="evidence" value="ECO:0007669"/>
    <property type="project" value="Ensembl"/>
</dbReference>
<dbReference type="OrthoDB" id="7536094at2759"/>
<dbReference type="PROSITE" id="PS50330">
    <property type="entry name" value="UIM"/>
    <property type="match status" value="1"/>
</dbReference>
<feature type="compositionally biased region" description="Low complexity" evidence="16">
    <location>
        <begin position="215"/>
        <end position="231"/>
    </location>
</feature>
<evidence type="ECO:0000256" key="10">
    <source>
        <dbReference type="ARBA" id="ARBA00023204"/>
    </source>
</evidence>
<dbReference type="GO" id="GO:0070530">
    <property type="term" value="F:K63-linked polyubiquitin modification-dependent protein binding"/>
    <property type="evidence" value="ECO:0007669"/>
    <property type="project" value="Ensembl"/>
</dbReference>
<dbReference type="InterPro" id="IPR040714">
    <property type="entry name" value="RAP80_UIM"/>
</dbReference>
<evidence type="ECO:0000256" key="14">
    <source>
        <dbReference type="PROSITE-ProRule" id="PRU01256"/>
    </source>
</evidence>
<reference evidence="18" key="2">
    <citation type="submission" date="2025-08" db="UniProtKB">
        <authorList>
            <consortium name="Ensembl"/>
        </authorList>
    </citation>
    <scope>IDENTIFICATION</scope>
</reference>
<dbReference type="Gene3D" id="6.10.250.1800">
    <property type="match status" value="1"/>
</dbReference>
<dbReference type="GO" id="GO:0006302">
    <property type="term" value="P:double-strand break repair"/>
    <property type="evidence" value="ECO:0007669"/>
    <property type="project" value="Ensembl"/>
</dbReference>
<evidence type="ECO:0000256" key="4">
    <source>
        <dbReference type="ARBA" id="ARBA00022723"/>
    </source>
</evidence>
<dbReference type="GO" id="GO:0045739">
    <property type="term" value="P:positive regulation of DNA repair"/>
    <property type="evidence" value="ECO:0007669"/>
    <property type="project" value="Ensembl"/>
</dbReference>
<dbReference type="SMART" id="SM00726">
    <property type="entry name" value="UIM"/>
    <property type="match status" value="2"/>
</dbReference>
<organism evidence="18 19">
    <name type="scientific">Vombatus ursinus</name>
    <name type="common">Common wombat</name>
    <dbReference type="NCBI Taxonomy" id="29139"/>
    <lineage>
        <taxon>Eukaryota</taxon>
        <taxon>Metazoa</taxon>
        <taxon>Chordata</taxon>
        <taxon>Craniata</taxon>
        <taxon>Vertebrata</taxon>
        <taxon>Euteleostomi</taxon>
        <taxon>Mammalia</taxon>
        <taxon>Metatheria</taxon>
        <taxon>Diprotodontia</taxon>
        <taxon>Vombatidae</taxon>
        <taxon>Vombatus</taxon>
    </lineage>
</organism>
<dbReference type="InterPro" id="IPR003903">
    <property type="entry name" value="UIM_dom"/>
</dbReference>
<evidence type="ECO:0000259" key="17">
    <source>
        <dbReference type="PROSITE" id="PS51908"/>
    </source>
</evidence>
<dbReference type="Proteomes" id="UP000314987">
    <property type="component" value="Unassembled WGS sequence"/>
</dbReference>
<dbReference type="GO" id="GO:0007095">
    <property type="term" value="P:mitotic G2 DNA damage checkpoint signaling"/>
    <property type="evidence" value="ECO:0007669"/>
    <property type="project" value="Ensembl"/>
</dbReference>
<feature type="compositionally biased region" description="Low complexity" evidence="16">
    <location>
        <begin position="158"/>
        <end position="171"/>
    </location>
</feature>
<accession>A0A4X2JR53</accession>
<evidence type="ECO:0000256" key="12">
    <source>
        <dbReference type="ARBA" id="ARBA00029973"/>
    </source>
</evidence>
<keyword evidence="10 14" id="KW-0234">DNA repair</keyword>
<feature type="region of interest" description="Disordered" evidence="16">
    <location>
        <begin position="790"/>
        <end position="810"/>
    </location>
</feature>
<keyword evidence="15" id="KW-0175">Coiled coil</keyword>
<dbReference type="PANTHER" id="PTHR15932">
    <property type="entry name" value="UBIQUITIN INTERACTION MOTIF-CONTAINING PROTEIN 1"/>
    <property type="match status" value="1"/>
</dbReference>
<reference evidence="18" key="3">
    <citation type="submission" date="2025-09" db="UniProtKB">
        <authorList>
            <consortium name="Ensembl"/>
        </authorList>
    </citation>
    <scope>IDENTIFICATION</scope>
</reference>
<dbReference type="GO" id="GO:0003677">
    <property type="term" value="F:DNA binding"/>
    <property type="evidence" value="ECO:0007669"/>
    <property type="project" value="InterPro"/>
</dbReference>
<keyword evidence="7 14" id="KW-0863">Zinc-finger</keyword>
<evidence type="ECO:0000256" key="13">
    <source>
        <dbReference type="ARBA" id="ARBA00031558"/>
    </source>
</evidence>
<keyword evidence="6 14" id="KW-0227">DNA damage</keyword>
<dbReference type="GO" id="GO:0042393">
    <property type="term" value="F:histone binding"/>
    <property type="evidence" value="ECO:0007669"/>
    <property type="project" value="Ensembl"/>
</dbReference>
<keyword evidence="11" id="KW-0539">Nucleus</keyword>
<evidence type="ECO:0000256" key="5">
    <source>
        <dbReference type="ARBA" id="ARBA00022737"/>
    </source>
</evidence>
<dbReference type="GeneID" id="114046708"/>
<evidence type="ECO:0000256" key="3">
    <source>
        <dbReference type="ARBA" id="ARBA00021660"/>
    </source>
</evidence>
<keyword evidence="4" id="KW-0479">Metal-binding</keyword>
<dbReference type="CDD" id="cd20912">
    <property type="entry name" value="AIR_RAP80-like"/>
    <property type="match status" value="1"/>
</dbReference>
<dbReference type="PROSITE" id="PS51908">
    <property type="entry name" value="ZF_UBZ4"/>
    <property type="match status" value="1"/>
</dbReference>
<name>A0A4X2JR53_VOMUR</name>
<feature type="compositionally biased region" description="Basic residues" evidence="16">
    <location>
        <begin position="795"/>
        <end position="810"/>
    </location>
</feature>
<evidence type="ECO:0000313" key="18">
    <source>
        <dbReference type="Ensembl" id="ENSVURP00010001849.1"/>
    </source>
</evidence>
<keyword evidence="5" id="KW-0677">Repeat</keyword>
<evidence type="ECO:0000256" key="8">
    <source>
        <dbReference type="ARBA" id="ARBA00022833"/>
    </source>
</evidence>
<dbReference type="RefSeq" id="XP_027722952.1">
    <property type="nucleotide sequence ID" value="XM_027867151.1"/>
</dbReference>
<dbReference type="AlphaFoldDB" id="A0A4X2JR53"/>
<dbReference type="GO" id="GO:0016604">
    <property type="term" value="C:nuclear body"/>
    <property type="evidence" value="ECO:0007669"/>
    <property type="project" value="Ensembl"/>
</dbReference>
<feature type="compositionally biased region" description="Basic and acidic residues" evidence="16">
    <location>
        <begin position="697"/>
        <end position="711"/>
    </location>
</feature>
<dbReference type="GO" id="GO:0010212">
    <property type="term" value="P:response to ionizing radiation"/>
    <property type="evidence" value="ECO:0007669"/>
    <property type="project" value="Ensembl"/>
</dbReference>
<dbReference type="InterPro" id="IPR006642">
    <property type="entry name" value="Rad18_UBZ4"/>
</dbReference>
<evidence type="ECO:0000256" key="9">
    <source>
        <dbReference type="ARBA" id="ARBA00022853"/>
    </source>
</evidence>
<keyword evidence="8" id="KW-0862">Zinc</keyword>
<dbReference type="InterPro" id="IPR038868">
    <property type="entry name" value="RAP80"/>
</dbReference>
<feature type="region of interest" description="Disordered" evidence="16">
    <location>
        <begin position="684"/>
        <end position="715"/>
    </location>
</feature>
<dbReference type="PANTHER" id="PTHR15932:SF2">
    <property type="entry name" value="BRCA1-A COMPLEX SUBUNIT RAP80"/>
    <property type="match status" value="1"/>
</dbReference>
<evidence type="ECO:0000256" key="6">
    <source>
        <dbReference type="ARBA" id="ARBA00022763"/>
    </source>
</evidence>
<feature type="region of interest" description="Disordered" evidence="16">
    <location>
        <begin position="624"/>
        <end position="646"/>
    </location>
</feature>
<dbReference type="GO" id="GO:0035861">
    <property type="term" value="C:site of double-strand break"/>
    <property type="evidence" value="ECO:0007669"/>
    <property type="project" value="Ensembl"/>
</dbReference>
<dbReference type="GO" id="GO:0061649">
    <property type="term" value="F:ubiquitin-modified histone reader activity"/>
    <property type="evidence" value="ECO:0007669"/>
    <property type="project" value="Ensembl"/>
</dbReference>
<comment type="similarity">
    <text evidence="2">Belongs to the RAP80 family.</text>
</comment>
<dbReference type="GO" id="GO:0140861">
    <property type="term" value="P:DNA repair-dependent chromatin remodeling"/>
    <property type="evidence" value="ECO:0007669"/>
    <property type="project" value="Ensembl"/>
</dbReference>
<dbReference type="CTD" id="51720"/>
<comment type="subcellular location">
    <subcellularLocation>
        <location evidence="1">Nucleus</location>
    </subcellularLocation>
</comment>
<dbReference type="GeneTree" id="ENSGT00390000007635"/>
<reference evidence="19" key="1">
    <citation type="submission" date="2018-12" db="EMBL/GenBank/DDBJ databases">
        <authorList>
            <person name="Yazar S."/>
        </authorList>
    </citation>
    <scope>NUCLEOTIDE SEQUENCE [LARGE SCALE GENOMIC DNA]</scope>
</reference>
<feature type="region of interest" description="Disordered" evidence="16">
    <location>
        <begin position="204"/>
        <end position="236"/>
    </location>
</feature>
<evidence type="ECO:0000256" key="15">
    <source>
        <dbReference type="SAM" id="Coils"/>
    </source>
</evidence>
<evidence type="ECO:0000256" key="16">
    <source>
        <dbReference type="SAM" id="MobiDB-lite"/>
    </source>
</evidence>
<evidence type="ECO:0000256" key="11">
    <source>
        <dbReference type="ARBA" id="ARBA00023242"/>
    </source>
</evidence>
<sequence>MPRRKKKVTETTESERLEEENQILKVKKMENLFIVISDSDEEPGEENGLLRTRTMQQSDRAKCAAKRKITQMTEDEQFALALKMSEQEARQVNDQVEEEEELLRKAIAESLNSCQPSNSSATSPAPLFTGILAQYHQEKPVVSETSECLFPCPESPHSSVTSLSQGSQSGQREMPKSPLVMLKRLSQEIVESSLLSSIILSQEKSQPSLKSNEAPSSPMLSDSSDNLSSPPGKKQVVLSPTFSRVPIGTWQLVPRKLFANPCVSQEEEIEGREKCLDHGGNLEMQPITDSSGIEDKPTKTILESKNSNFFDSGTSQWAEDIKCKQLEENSRLGYGSLMATQGEGKASQLCLPSTIDVKSLQEEIGGTVHYYWGIPFCPIGVDPNQYTKVILCQLEVYQKSLKLAQRQLFQKKEFGEPILPSCHSLLQKDHDEREQAKGVNEAITKEIGNNTEARRESRASTLRQKSKNPHRSPLQNLKEKPLLEEEPTTSHHQNSQVLFAEDTPEEDEVMTVTSSPTALSLLTTKRSPVIARGSSAEEITVCPETQLSPSEVLELEREEECLSSKERPVKAAVDENIEKEMSTSIFSAHIQVSCPMCDQGFPPTEIELHAMYCNGLVGEESRHSPVLTRKRKRAKSKNDNGRDIQPSLDIDKSEKCYLCKSLVPFKEYPSHVDFCLQIATDNQGNKVERGNGQPSDFEGKGVRQRNTREGNRNGGRLLSLLEQSEYKSADTDMKTESSEGEAFRYLPSEMEKADCSREDQSSFNLNDSPIKSFVSISEAKDCLVDFKKQLSIRPGNRKRTKASRGKRRKS</sequence>
<evidence type="ECO:0000313" key="19">
    <source>
        <dbReference type="Proteomes" id="UP000314987"/>
    </source>
</evidence>
<dbReference type="GO" id="GO:0045892">
    <property type="term" value="P:negative regulation of DNA-templated transcription"/>
    <property type="evidence" value="ECO:0007669"/>
    <property type="project" value="Ensembl"/>
</dbReference>
<proteinExistence type="inferred from homology"/>
<dbReference type="OMA" id="PCTGHSV"/>
<feature type="domain" description="UBZ4-type" evidence="17">
    <location>
        <begin position="591"/>
        <end position="618"/>
    </location>
</feature>
<feature type="region of interest" description="Disordered" evidence="16">
    <location>
        <begin position="430"/>
        <end position="508"/>
    </location>
</feature>
<evidence type="ECO:0000256" key="7">
    <source>
        <dbReference type="ARBA" id="ARBA00022771"/>
    </source>
</evidence>
<keyword evidence="9" id="KW-0156">Chromatin regulator</keyword>
<keyword evidence="19" id="KW-1185">Reference proteome</keyword>
<dbReference type="RefSeq" id="XP_027722953.1">
    <property type="nucleotide sequence ID" value="XM_027867152.1"/>
</dbReference>
<evidence type="ECO:0000256" key="1">
    <source>
        <dbReference type="ARBA" id="ARBA00004123"/>
    </source>
</evidence>
<dbReference type="GO" id="GO:0008270">
    <property type="term" value="F:zinc ion binding"/>
    <property type="evidence" value="ECO:0007669"/>
    <property type="project" value="UniProtKB-KW"/>
</dbReference>